<dbReference type="RefSeq" id="WP_271313098.1">
    <property type="nucleotide sequence ID" value="NZ_JABXJJ020000003.1"/>
</dbReference>
<organism evidence="1">
    <name type="scientific">Streptantibioticus silvisoli</name>
    <dbReference type="NCBI Taxonomy" id="2705255"/>
    <lineage>
        <taxon>Bacteria</taxon>
        <taxon>Bacillati</taxon>
        <taxon>Actinomycetota</taxon>
        <taxon>Actinomycetes</taxon>
        <taxon>Kitasatosporales</taxon>
        <taxon>Streptomycetaceae</taxon>
        <taxon>Streptantibioticus</taxon>
    </lineage>
</organism>
<proteinExistence type="predicted"/>
<protein>
    <submittedName>
        <fullName evidence="1">XRE family transcriptional regulator</fullName>
    </submittedName>
</protein>
<gene>
    <name evidence="1" type="ORF">POF50_003320</name>
</gene>
<name>A0AA90GZA6_9ACTN</name>
<dbReference type="EMBL" id="JABXJJ020000003">
    <property type="protein sequence ID" value="MDI5968386.1"/>
    <property type="molecule type" value="Genomic_DNA"/>
</dbReference>
<accession>A0AA90GZA6</accession>
<comment type="caution">
    <text evidence="1">The sequence shown here is derived from an EMBL/GenBank/DDBJ whole genome shotgun (WGS) entry which is preliminary data.</text>
</comment>
<sequence length="419" mass="45643">MGSRQPPAAARRPNVVLRARMQALRLTEEALAEQMNEVLLIRTGRRGECNDRTIRRFLSGQTCWPQGRSRLALAEVFGSTAEQLGFIPRSAHETEDPVQRRSFLTSAASVAASPMLAGTAQRRVGAHEITSLREALNDLIANEHQTGGHASLEVAALRHGQQAIDLVQKGSPGSDFVRRQLYSVAADAVTTAAWSAIETGDLRRAQQHLERSLALAGYSSDSTGVLRAWNNLAMLAQRRDHFADAAAAADAARNTAAARRDPLLASLAHARAAIAHSAAHNPRQALRSLDYAKAALSKSSDTERPEWLAFYDGAELDGLAALTSLNLGHFADAEYNAHRSLARIKPGLQRNRTYYTVLLGLSQIRQGELEQACATVDPLYTRALPSSTRIAQMLTEFRTYASATGSATARRWLNDTRHV</sequence>
<dbReference type="SUPFAM" id="SSF48452">
    <property type="entry name" value="TPR-like"/>
    <property type="match status" value="1"/>
</dbReference>
<dbReference type="InterPro" id="IPR011990">
    <property type="entry name" value="TPR-like_helical_dom_sf"/>
</dbReference>
<dbReference type="Gene3D" id="1.25.40.10">
    <property type="entry name" value="Tetratricopeptide repeat domain"/>
    <property type="match status" value="1"/>
</dbReference>
<dbReference type="AlphaFoldDB" id="A0AA90GZA6"/>
<reference evidence="1" key="1">
    <citation type="submission" date="2023-05" db="EMBL/GenBank/DDBJ databases">
        <title>Streptantibioticus silvisoli sp. nov., acidotolerant actinomycetes 1 from pine litter.</title>
        <authorList>
            <person name="Swiecimska M."/>
            <person name="Golinska P."/>
            <person name="Sangal V."/>
            <person name="Wachnowicz B."/>
            <person name="Goodfellow M."/>
        </authorList>
    </citation>
    <scope>NUCLEOTIDE SEQUENCE</scope>
    <source>
        <strain evidence="1">SL13</strain>
    </source>
</reference>
<evidence type="ECO:0000313" key="1">
    <source>
        <dbReference type="EMBL" id="MDI5968386.1"/>
    </source>
</evidence>